<feature type="non-terminal residue" evidence="1">
    <location>
        <position position="44"/>
    </location>
</feature>
<accession>A0A9N9K4B8</accession>
<evidence type="ECO:0000313" key="1">
    <source>
        <dbReference type="EMBL" id="CAG8810180.1"/>
    </source>
</evidence>
<keyword evidence="2" id="KW-1185">Reference proteome</keyword>
<sequence>MTEMQAQMSHAIEVLNNLTQRITKVERYLNLEKTNNRQNNDELD</sequence>
<gene>
    <name evidence="1" type="ORF">DERYTH_LOCUS25245</name>
</gene>
<proteinExistence type="predicted"/>
<dbReference type="Proteomes" id="UP000789405">
    <property type="component" value="Unassembled WGS sequence"/>
</dbReference>
<dbReference type="EMBL" id="CAJVPY010046004">
    <property type="protein sequence ID" value="CAG8810180.1"/>
    <property type="molecule type" value="Genomic_DNA"/>
</dbReference>
<comment type="caution">
    <text evidence="1">The sequence shown here is derived from an EMBL/GenBank/DDBJ whole genome shotgun (WGS) entry which is preliminary data.</text>
</comment>
<organism evidence="1 2">
    <name type="scientific">Dentiscutata erythropus</name>
    <dbReference type="NCBI Taxonomy" id="1348616"/>
    <lineage>
        <taxon>Eukaryota</taxon>
        <taxon>Fungi</taxon>
        <taxon>Fungi incertae sedis</taxon>
        <taxon>Mucoromycota</taxon>
        <taxon>Glomeromycotina</taxon>
        <taxon>Glomeromycetes</taxon>
        <taxon>Diversisporales</taxon>
        <taxon>Gigasporaceae</taxon>
        <taxon>Dentiscutata</taxon>
    </lineage>
</organism>
<dbReference type="AlphaFoldDB" id="A0A9N9K4B8"/>
<name>A0A9N9K4B8_9GLOM</name>
<reference evidence="1" key="1">
    <citation type="submission" date="2021-06" db="EMBL/GenBank/DDBJ databases">
        <authorList>
            <person name="Kallberg Y."/>
            <person name="Tangrot J."/>
            <person name="Rosling A."/>
        </authorList>
    </citation>
    <scope>NUCLEOTIDE SEQUENCE</scope>
    <source>
        <strain evidence="1">MA453B</strain>
    </source>
</reference>
<protein>
    <submittedName>
        <fullName evidence="1">3982_t:CDS:1</fullName>
    </submittedName>
</protein>
<evidence type="ECO:0000313" key="2">
    <source>
        <dbReference type="Proteomes" id="UP000789405"/>
    </source>
</evidence>